<dbReference type="PANTHER" id="PTHR35836:SF1">
    <property type="entry name" value="VCBS REPEAT-CONTAINING PROTEIN"/>
    <property type="match status" value="1"/>
</dbReference>
<protein>
    <recommendedName>
        <fullName evidence="4">VCBS repeat-containing protein</fullName>
    </recommendedName>
</protein>
<evidence type="ECO:0008006" key="4">
    <source>
        <dbReference type="Google" id="ProtNLM"/>
    </source>
</evidence>
<evidence type="ECO:0000256" key="1">
    <source>
        <dbReference type="SAM" id="SignalP"/>
    </source>
</evidence>
<dbReference type="PANTHER" id="PTHR35836">
    <property type="entry name" value="VCBS REPEAT-CONTAINING PROTEIN"/>
    <property type="match status" value="1"/>
</dbReference>
<dbReference type="EMBL" id="BRXY01000037">
    <property type="protein sequence ID" value="GMH56004.1"/>
    <property type="molecule type" value="Genomic_DNA"/>
</dbReference>
<dbReference type="SUPFAM" id="SSF69318">
    <property type="entry name" value="Integrin alpha N-terminal domain"/>
    <property type="match status" value="2"/>
</dbReference>
<feature type="signal peptide" evidence="1">
    <location>
        <begin position="1"/>
        <end position="23"/>
    </location>
</feature>
<reference evidence="3" key="1">
    <citation type="journal article" date="2023" name="Commun. Biol.">
        <title>Genome analysis of Parmales, the sister group of diatoms, reveals the evolutionary specialization of diatoms from phago-mixotrophs to photoautotrophs.</title>
        <authorList>
            <person name="Ban H."/>
            <person name="Sato S."/>
            <person name="Yoshikawa S."/>
            <person name="Yamada K."/>
            <person name="Nakamura Y."/>
            <person name="Ichinomiya M."/>
            <person name="Sato N."/>
            <person name="Blanc-Mathieu R."/>
            <person name="Endo H."/>
            <person name="Kuwata A."/>
            <person name="Ogata H."/>
        </authorList>
    </citation>
    <scope>NUCLEOTIDE SEQUENCE [LARGE SCALE GENOMIC DNA]</scope>
    <source>
        <strain evidence="3">NIES 3701</strain>
    </source>
</reference>
<dbReference type="AlphaFoldDB" id="A0A9W6ZSY4"/>
<organism evidence="2 3">
    <name type="scientific">Triparma strigata</name>
    <dbReference type="NCBI Taxonomy" id="1606541"/>
    <lineage>
        <taxon>Eukaryota</taxon>
        <taxon>Sar</taxon>
        <taxon>Stramenopiles</taxon>
        <taxon>Ochrophyta</taxon>
        <taxon>Bolidophyceae</taxon>
        <taxon>Parmales</taxon>
        <taxon>Triparmaceae</taxon>
        <taxon>Triparma</taxon>
    </lineage>
</organism>
<keyword evidence="3" id="KW-1185">Reference proteome</keyword>
<keyword evidence="1" id="KW-0732">Signal</keyword>
<feature type="chain" id="PRO_5040894614" description="VCBS repeat-containing protein" evidence="1">
    <location>
        <begin position="24"/>
        <end position="445"/>
    </location>
</feature>
<comment type="caution">
    <text evidence="2">The sequence shown here is derived from an EMBL/GenBank/DDBJ whole genome shotgun (WGS) entry which is preliminary data.</text>
</comment>
<dbReference type="OrthoDB" id="10022113at2759"/>
<evidence type="ECO:0000313" key="2">
    <source>
        <dbReference type="EMBL" id="GMH56004.1"/>
    </source>
</evidence>
<name>A0A9W6ZSY4_9STRA</name>
<dbReference type="Proteomes" id="UP001165085">
    <property type="component" value="Unassembled WGS sequence"/>
</dbReference>
<dbReference type="InterPro" id="IPR028994">
    <property type="entry name" value="Integrin_alpha_N"/>
</dbReference>
<sequence length="445" mass="49165">MKYSFVATLFTLSVVLSAGLTVAENPKYGLSWVKDIPMPTPGFLDIFEDHLYFTSFNAEPWFLSKNGVYRMAAADYESAEPELLTDELDWPNDMTLLDKEMFGFNALAVGHGFLVPGHATGGVSIINLDDPSSKPVEISANLDNWFYHKAYPRDMDGDGDLDLVTARCRDNVIPFPWNPPNGGELVWLENPGGENNLADRWVEHEIMEGPDFLINMRDDGVTSSPFELLAPQFLTELINYVYYDSDGVVQNRTLDDQLGNAFAAEFLDVNGDGSLDILATNHLTSNGGVFAYTWDNTLSLSTAKVTKHTLATGINNVQEKGMAPGHSYPVYPRSDDTTEKPYILVDGDGAENYILLSPTDGSDFESWDYDMTVLFPTECTVGKSVSADVDGDGWSEVFIPLYEKNIVRVMKFQPWDECVEGPPLNEVSDREGDAVEEGFTAAGVA</sequence>
<accession>A0A9W6ZSY4</accession>
<evidence type="ECO:0000313" key="3">
    <source>
        <dbReference type="Proteomes" id="UP001165085"/>
    </source>
</evidence>
<gene>
    <name evidence="2" type="ORF">TrST_g5174</name>
</gene>
<proteinExistence type="predicted"/>